<feature type="domain" description="Polyvalent protein metallopeptidase" evidence="4">
    <location>
        <begin position="195"/>
        <end position="310"/>
    </location>
</feature>
<dbReference type="GO" id="GO:0005524">
    <property type="term" value="F:ATP binding"/>
    <property type="evidence" value="ECO:0007669"/>
    <property type="project" value="InterPro"/>
</dbReference>
<dbReference type="Proteomes" id="UP000473905">
    <property type="component" value="Unassembled WGS sequence"/>
</dbReference>
<dbReference type="InterPro" id="IPR013610">
    <property type="entry name" value="ArdC_N"/>
</dbReference>
<dbReference type="RefSeq" id="WP_060451225.1">
    <property type="nucleotide sequence ID" value="NZ_JADNNE010000025.1"/>
</dbReference>
<dbReference type="GO" id="GO:0003697">
    <property type="term" value="F:single-stranded DNA binding"/>
    <property type="evidence" value="ECO:0007669"/>
    <property type="project" value="InterPro"/>
</dbReference>
<keyword evidence="6" id="KW-1185">Reference proteome</keyword>
<dbReference type="Gene3D" id="3.40.1170.10">
    <property type="entry name" value="DNA repair protein MutS, domain I"/>
    <property type="match status" value="1"/>
</dbReference>
<dbReference type="InterPro" id="IPR041459">
    <property type="entry name" value="MPTase-PolyVal"/>
</dbReference>
<dbReference type="InterPro" id="IPR016151">
    <property type="entry name" value="DNA_mismatch_repair_MutS_N"/>
</dbReference>
<accession>A0A5M5D5J2</accession>
<proteinExistence type="predicted"/>
<gene>
    <name evidence="5" type="ORF">F3D66_22855</name>
</gene>
<evidence type="ECO:0000256" key="1">
    <source>
        <dbReference type="SAM" id="MobiDB-lite"/>
    </source>
</evidence>
<evidence type="ECO:0000259" key="2">
    <source>
        <dbReference type="Pfam" id="PF01624"/>
    </source>
</evidence>
<sequence>MKEKSDFEKRAAEKQVSLLTEALTSAVDAKGHWLNASGKLYPKLYPKGFSVSPFNALVLALDSDAKGCKSNLFTQFSEAKARGESVREHEKGVPFLYYNWNKYVNRNNPDDVITKEAYAELSDQDKQQYKGVKNREIRVLFNIDQTLLPMANETAYTTALKKDGTMEDRGYGDKEDKQLHGRVNGFLQKMKDNLVNVRQDGTGVAHYDTEKDVIYLPRQRDFEHYNDYVQEMMRQLVSATGHQQRLAREGMVMKNGKAPSEDAVKKEKLITELASGVKMLELGLPARLSKDSLGMVNYWTRELKEDPCLIDAIESEVNGALKVLKKAELGEKVEYATDQHQRETAQIQGQLPSHYFVADEIKQHPNEEQRTVVIVRDDASKTADVVLPQGASLEVNNEIKGMNKQRFTNALQKEGYDNVRFYNPDGALGFRPDDSYFADKKITVSRLRNWSIEDLSSLDASEAVIHSRDIGFDNVQLVKDDKERWALYIKPEGKEGFAVYPDKGDLNHFFTTLKQSMDNIERVREELAQKYYAMAEAKPDLKVDIFGGNEQEVDLNRIQRVAVFRAKSGECLCAATIDGKKLQPRSVSPSQWQRLWVAPDRDSYKQSLAASLFADVLQKDNNVEQSTQEKQEEATEVKQAETATVEKHDEQKEMAQQEDKPSDQKEQASEQREEKKEEKEEAKAAKGAISPLVQQYLDLKKKHPNAILLFRCGDFYETYKDDAVKASKILGITLTKSNGRKDDEGKPLAMAGFPYHALDTYLPKLIRAGERVAICDQLEVPKQTTSSKRGITEMVSPGKEAGRPMAQENQETEQHTSLRR</sequence>
<evidence type="ECO:0000259" key="3">
    <source>
        <dbReference type="Pfam" id="PF08401"/>
    </source>
</evidence>
<protein>
    <submittedName>
        <fullName evidence="5">DUF1738 domain-containing protein</fullName>
    </submittedName>
</protein>
<dbReference type="GO" id="GO:0006298">
    <property type="term" value="P:mismatch repair"/>
    <property type="evidence" value="ECO:0007669"/>
    <property type="project" value="InterPro"/>
</dbReference>
<dbReference type="Pfam" id="PF08401">
    <property type="entry name" value="ArdcN"/>
    <property type="match status" value="1"/>
</dbReference>
<dbReference type="SUPFAM" id="SSF55271">
    <property type="entry name" value="DNA repair protein MutS, domain I"/>
    <property type="match status" value="1"/>
</dbReference>
<dbReference type="EMBL" id="VWKB01000036">
    <property type="protein sequence ID" value="KAA4091739.1"/>
    <property type="molecule type" value="Genomic_DNA"/>
</dbReference>
<evidence type="ECO:0000259" key="4">
    <source>
        <dbReference type="Pfam" id="PF18818"/>
    </source>
</evidence>
<feature type="compositionally biased region" description="Basic and acidic residues" evidence="1">
    <location>
        <begin position="623"/>
        <end position="684"/>
    </location>
</feature>
<feature type="domain" description="DNA mismatch repair protein MutS-like N-terminal" evidence="2">
    <location>
        <begin position="691"/>
        <end position="798"/>
    </location>
</feature>
<feature type="domain" description="N-terminal" evidence="3">
    <location>
        <begin position="19"/>
        <end position="124"/>
    </location>
</feature>
<dbReference type="Pfam" id="PF01624">
    <property type="entry name" value="MutS_I"/>
    <property type="match status" value="1"/>
</dbReference>
<feature type="region of interest" description="Disordered" evidence="1">
    <location>
        <begin position="785"/>
        <end position="820"/>
    </location>
</feature>
<dbReference type="GO" id="GO:0030983">
    <property type="term" value="F:mismatched DNA binding"/>
    <property type="evidence" value="ECO:0007669"/>
    <property type="project" value="InterPro"/>
</dbReference>
<comment type="caution">
    <text evidence="5">The sequence shown here is derived from an EMBL/GenBank/DDBJ whole genome shotgun (WGS) entry which is preliminary data.</text>
</comment>
<feature type="region of interest" description="Disordered" evidence="1">
    <location>
        <begin position="623"/>
        <end position="686"/>
    </location>
</feature>
<dbReference type="AlphaFoldDB" id="A0A5M5D5J2"/>
<organism evidence="5 6">
    <name type="scientific">Bacteroides ovatus</name>
    <dbReference type="NCBI Taxonomy" id="28116"/>
    <lineage>
        <taxon>Bacteria</taxon>
        <taxon>Pseudomonadati</taxon>
        <taxon>Bacteroidota</taxon>
        <taxon>Bacteroidia</taxon>
        <taxon>Bacteroidales</taxon>
        <taxon>Bacteroidaceae</taxon>
        <taxon>Bacteroides</taxon>
    </lineage>
</organism>
<name>A0A5M5D5J2_BACOV</name>
<evidence type="ECO:0000313" key="5">
    <source>
        <dbReference type="EMBL" id="KAA4091739.1"/>
    </source>
</evidence>
<reference evidence="5 6" key="1">
    <citation type="journal article" date="2019" name="Nat. Med.">
        <title>A library of human gut bacterial isolates paired with longitudinal multiomics data enables mechanistic microbiome research.</title>
        <authorList>
            <person name="Poyet M."/>
            <person name="Groussin M."/>
            <person name="Gibbons S.M."/>
            <person name="Avila-Pacheco J."/>
            <person name="Jiang X."/>
            <person name="Kearney S.M."/>
            <person name="Perrotta A.R."/>
            <person name="Berdy B."/>
            <person name="Zhao S."/>
            <person name="Lieberman T.D."/>
            <person name="Swanson P.K."/>
            <person name="Smith M."/>
            <person name="Roesemann S."/>
            <person name="Alexander J.E."/>
            <person name="Rich S.A."/>
            <person name="Livny J."/>
            <person name="Vlamakis H."/>
            <person name="Clish C."/>
            <person name="Bullock K."/>
            <person name="Deik A."/>
            <person name="Scott J."/>
            <person name="Pierce K.A."/>
            <person name="Xavier R.J."/>
            <person name="Alm E.J."/>
        </authorList>
    </citation>
    <scope>NUCLEOTIDE SEQUENCE [LARGE SCALE GENOMIC DNA]</scope>
    <source>
        <strain evidence="5 6">BIOML-A134</strain>
    </source>
</reference>
<dbReference type="Pfam" id="PF18818">
    <property type="entry name" value="MPTase-PolyVal"/>
    <property type="match status" value="1"/>
</dbReference>
<evidence type="ECO:0000313" key="6">
    <source>
        <dbReference type="Proteomes" id="UP000473905"/>
    </source>
</evidence>
<dbReference type="InterPro" id="IPR007695">
    <property type="entry name" value="DNA_mismatch_repair_MutS-lik_N"/>
</dbReference>